<dbReference type="PANTHER" id="PTHR11795:SF371">
    <property type="entry name" value="HIGH-AFFINITY BRANCHED-CHAIN AMINO ACID TRANSPORT SYSTEM PERMEASE PROTEIN LIVH"/>
    <property type="match status" value="1"/>
</dbReference>
<protein>
    <submittedName>
        <fullName evidence="11">Branched-chain amino acid ABC transporter permease</fullName>
    </submittedName>
</protein>
<keyword evidence="12" id="KW-1185">Reference proteome</keyword>
<comment type="caution">
    <text evidence="11">The sequence shown here is derived from an EMBL/GenBank/DDBJ whole genome shotgun (WGS) entry which is preliminary data.</text>
</comment>
<feature type="transmembrane region" description="Helical" evidence="10">
    <location>
        <begin position="20"/>
        <end position="39"/>
    </location>
</feature>
<evidence type="ECO:0000313" key="11">
    <source>
        <dbReference type="EMBL" id="MFD1181927.1"/>
    </source>
</evidence>
<feature type="transmembrane region" description="Helical" evidence="10">
    <location>
        <begin position="69"/>
        <end position="88"/>
    </location>
</feature>
<evidence type="ECO:0000256" key="3">
    <source>
        <dbReference type="ARBA" id="ARBA00022475"/>
    </source>
</evidence>
<proteinExistence type="inferred from homology"/>
<evidence type="ECO:0000256" key="2">
    <source>
        <dbReference type="ARBA" id="ARBA00022448"/>
    </source>
</evidence>
<feature type="transmembrane region" description="Helical" evidence="10">
    <location>
        <begin position="274"/>
        <end position="293"/>
    </location>
</feature>
<evidence type="ECO:0000256" key="6">
    <source>
        <dbReference type="ARBA" id="ARBA00022970"/>
    </source>
</evidence>
<comment type="similarity">
    <text evidence="9">Belongs to the binding-protein-dependent transport system permease family. LivHM subfamily.</text>
</comment>
<keyword evidence="3" id="KW-1003">Cell membrane</keyword>
<keyword evidence="8 10" id="KW-0472">Membrane</keyword>
<dbReference type="EMBL" id="JBHTKZ010000018">
    <property type="protein sequence ID" value="MFD1181927.1"/>
    <property type="molecule type" value="Genomic_DNA"/>
</dbReference>
<dbReference type="CDD" id="cd06582">
    <property type="entry name" value="TM_PBP1_LivH_like"/>
    <property type="match status" value="1"/>
</dbReference>
<evidence type="ECO:0000313" key="12">
    <source>
        <dbReference type="Proteomes" id="UP001597211"/>
    </source>
</evidence>
<dbReference type="RefSeq" id="WP_240268966.1">
    <property type="nucleotide sequence ID" value="NZ_JAKSXN010000018.1"/>
</dbReference>
<evidence type="ECO:0000256" key="10">
    <source>
        <dbReference type="SAM" id="Phobius"/>
    </source>
</evidence>
<keyword evidence="5 10" id="KW-0812">Transmembrane</keyword>
<keyword evidence="4" id="KW-0997">Cell inner membrane</keyword>
<evidence type="ECO:0000256" key="7">
    <source>
        <dbReference type="ARBA" id="ARBA00022989"/>
    </source>
</evidence>
<keyword evidence="2" id="KW-0813">Transport</keyword>
<keyword evidence="7 10" id="KW-1133">Transmembrane helix</keyword>
<evidence type="ECO:0000256" key="1">
    <source>
        <dbReference type="ARBA" id="ARBA00004651"/>
    </source>
</evidence>
<organism evidence="11 12">
    <name type="scientific">Paenibacillus timonensis</name>
    <dbReference type="NCBI Taxonomy" id="225915"/>
    <lineage>
        <taxon>Bacteria</taxon>
        <taxon>Bacillati</taxon>
        <taxon>Bacillota</taxon>
        <taxon>Bacilli</taxon>
        <taxon>Bacillales</taxon>
        <taxon>Paenibacillaceae</taxon>
        <taxon>Paenibacillus</taxon>
    </lineage>
</organism>
<feature type="transmembrane region" description="Helical" evidence="10">
    <location>
        <begin position="184"/>
        <end position="211"/>
    </location>
</feature>
<dbReference type="PANTHER" id="PTHR11795">
    <property type="entry name" value="BRANCHED-CHAIN AMINO ACID TRANSPORT SYSTEM PERMEASE PROTEIN LIVH"/>
    <property type="match status" value="1"/>
</dbReference>
<name>A0ABW3SAV1_9BACL</name>
<dbReference type="Proteomes" id="UP001597211">
    <property type="component" value="Unassembled WGS sequence"/>
</dbReference>
<gene>
    <name evidence="11" type="ORF">ACFQ2Z_11195</name>
</gene>
<accession>A0ABW3SAV1</accession>
<evidence type="ECO:0000256" key="5">
    <source>
        <dbReference type="ARBA" id="ARBA00022692"/>
    </source>
</evidence>
<feature type="transmembrane region" description="Helical" evidence="10">
    <location>
        <begin position="139"/>
        <end position="164"/>
    </location>
</feature>
<dbReference type="InterPro" id="IPR052157">
    <property type="entry name" value="BCAA_transport_permease"/>
</dbReference>
<sequence length="300" mass="31743">MVYSADYIIQQLVNGLGLGSVYALIAIGYTLVYGILRLINFAHGDLLMIGSYAAMAFTLNLLLPFPVAILLSIAVTVMIGLVVERAAYRPLRSKPEETTLVTSFAVSILIQNLATMILSPQPRSFQVPAYLSKMVELGGIDFSVMNIAIIGLSALLLIALTMFIKKTKLGIAMRATAENMNASVLMGVNINSIVRTAFIIGAALAAVAGVMNAGRYGRIEPMMGFVPGLKAFVAAVIGGIGSLPGAAIGGLILGFGEILFVGFLPPELSAYKDAFVFLALIVVLLIKPTGIFGKAEDRRV</sequence>
<keyword evidence="6" id="KW-0029">Amino-acid transport</keyword>
<evidence type="ECO:0000256" key="9">
    <source>
        <dbReference type="ARBA" id="ARBA00037998"/>
    </source>
</evidence>
<feature type="transmembrane region" description="Helical" evidence="10">
    <location>
        <begin position="231"/>
        <end position="262"/>
    </location>
</feature>
<reference evidence="12" key="1">
    <citation type="journal article" date="2019" name="Int. J. Syst. Evol. Microbiol.">
        <title>The Global Catalogue of Microorganisms (GCM) 10K type strain sequencing project: providing services to taxonomists for standard genome sequencing and annotation.</title>
        <authorList>
            <consortium name="The Broad Institute Genomics Platform"/>
            <consortium name="The Broad Institute Genome Sequencing Center for Infectious Disease"/>
            <person name="Wu L."/>
            <person name="Ma J."/>
        </authorList>
    </citation>
    <scope>NUCLEOTIDE SEQUENCE [LARGE SCALE GENOMIC DNA]</scope>
    <source>
        <strain evidence="12">CCUG 48216</strain>
    </source>
</reference>
<dbReference type="InterPro" id="IPR001851">
    <property type="entry name" value="ABC_transp_permease"/>
</dbReference>
<comment type="subcellular location">
    <subcellularLocation>
        <location evidence="1">Cell membrane</location>
        <topology evidence="1">Multi-pass membrane protein</topology>
    </subcellularLocation>
</comment>
<dbReference type="Pfam" id="PF02653">
    <property type="entry name" value="BPD_transp_2"/>
    <property type="match status" value="1"/>
</dbReference>
<evidence type="ECO:0000256" key="8">
    <source>
        <dbReference type="ARBA" id="ARBA00023136"/>
    </source>
</evidence>
<evidence type="ECO:0000256" key="4">
    <source>
        <dbReference type="ARBA" id="ARBA00022519"/>
    </source>
</evidence>